<reference evidence="2" key="1">
    <citation type="submission" date="2020-08" db="EMBL/GenBank/DDBJ databases">
        <title>Genome public.</title>
        <authorList>
            <person name="Liu C."/>
            <person name="Sun Q."/>
        </authorList>
    </citation>
    <scope>NUCLEOTIDE SEQUENCE</scope>
    <source>
        <strain evidence="2">BX22</strain>
    </source>
</reference>
<accession>A0A923L2D5</accession>
<keyword evidence="1" id="KW-0472">Membrane</keyword>
<feature type="transmembrane region" description="Helical" evidence="1">
    <location>
        <begin position="6"/>
        <end position="24"/>
    </location>
</feature>
<evidence type="ECO:0000313" key="2">
    <source>
        <dbReference type="EMBL" id="MBC5635203.1"/>
    </source>
</evidence>
<dbReference type="RefSeq" id="WP_186867924.1">
    <property type="nucleotide sequence ID" value="NZ_JACOOL010000001.1"/>
</dbReference>
<keyword evidence="1" id="KW-1133">Transmembrane helix</keyword>
<evidence type="ECO:0000256" key="1">
    <source>
        <dbReference type="SAM" id="Phobius"/>
    </source>
</evidence>
<sequence length="253" mass="29182">MIKKRIGIGVAFVLIMGGIYWFYLAKPTSFPSKEELIVELNDVDPYLDASVIQDTLVLDERHVLVPFISDTDDYGLSYWIWNKHKWRVAMISSRGTPMVWKIDPADPSTYHFVWNMHPEDKMTTMDYFLLRDRSFRITSDGAGSQKETYYPKIQLRTTVSLNESYGAMKLPEEWVRVMNAFNDMGKASPSNGFFNSVFPDQMMQFGWVPSYQDGVELSLERSFNGSGYYTDVPIDLDYIMILNEPDLEAPVTP</sequence>
<gene>
    <name evidence="2" type="ORF">H8S33_00045</name>
</gene>
<evidence type="ECO:0000313" key="3">
    <source>
        <dbReference type="Proteomes" id="UP000637359"/>
    </source>
</evidence>
<dbReference type="EMBL" id="JACOOL010000001">
    <property type="protein sequence ID" value="MBC5635203.1"/>
    <property type="molecule type" value="Genomic_DNA"/>
</dbReference>
<dbReference type="Proteomes" id="UP000637359">
    <property type="component" value="Unassembled WGS sequence"/>
</dbReference>
<dbReference type="AlphaFoldDB" id="A0A923L2D5"/>
<proteinExistence type="predicted"/>
<organism evidence="2 3">
    <name type="scientific">Ornithinibacillus hominis</name>
    <dbReference type="NCBI Taxonomy" id="2763055"/>
    <lineage>
        <taxon>Bacteria</taxon>
        <taxon>Bacillati</taxon>
        <taxon>Bacillota</taxon>
        <taxon>Bacilli</taxon>
        <taxon>Bacillales</taxon>
        <taxon>Bacillaceae</taxon>
        <taxon>Ornithinibacillus</taxon>
    </lineage>
</organism>
<keyword evidence="1" id="KW-0812">Transmembrane</keyword>
<protein>
    <submittedName>
        <fullName evidence="2">Uncharacterized protein</fullName>
    </submittedName>
</protein>
<comment type="caution">
    <text evidence="2">The sequence shown here is derived from an EMBL/GenBank/DDBJ whole genome shotgun (WGS) entry which is preliminary data.</text>
</comment>
<name>A0A923L2D5_9BACI</name>
<keyword evidence="3" id="KW-1185">Reference proteome</keyword>